<dbReference type="InterPro" id="IPR006680">
    <property type="entry name" value="Amidohydro-rel"/>
</dbReference>
<dbReference type="InterPro" id="IPR032465">
    <property type="entry name" value="ACMSD"/>
</dbReference>
<dbReference type="PANTHER" id="PTHR21240">
    <property type="entry name" value="2-AMINO-3-CARBOXYLMUCONATE-6-SEMIALDEHYDE DECARBOXYLASE"/>
    <property type="match status" value="1"/>
</dbReference>
<dbReference type="GO" id="GO:0005737">
    <property type="term" value="C:cytoplasm"/>
    <property type="evidence" value="ECO:0007669"/>
    <property type="project" value="TreeGrafter"/>
</dbReference>
<proteinExistence type="predicted"/>
<dbReference type="KEGG" id="abat:CFX1CAM_0122"/>
<sequence>MKIDAHVFIGTGKHLQLSVDDLLHRMDDADVGMAIVSPVDHYISVNNIQGNDLVINAIKTHPDRLIGRAVANPWYGEKAIKELERAFSEGLTGLMLHAPYQGFRLSDHIVDPLLTVAEKYQAPVYAHTGTAGLAEPLHVIELARRFPKLNFIMGHSGSSDYSEDVVFAKEFLDNVWLETSRNGPANFNMFKIHGLTHRIVFGSSAPEYIPKIEIETLCDVFTEAEDQTKILSVNIREAYRGRFIS</sequence>
<accession>A0A1Y6K2U6</accession>
<evidence type="ECO:0000259" key="2">
    <source>
        <dbReference type="Pfam" id="PF04909"/>
    </source>
</evidence>
<dbReference type="Proteomes" id="UP000195514">
    <property type="component" value="Chromosome I"/>
</dbReference>
<dbReference type="InterPro" id="IPR032466">
    <property type="entry name" value="Metal_Hydrolase"/>
</dbReference>
<evidence type="ECO:0000256" key="1">
    <source>
        <dbReference type="ARBA" id="ARBA00023239"/>
    </source>
</evidence>
<keyword evidence="4" id="KW-1185">Reference proteome</keyword>
<dbReference type="EMBL" id="LT859958">
    <property type="protein sequence ID" value="SMX53188.1"/>
    <property type="molecule type" value="Genomic_DNA"/>
</dbReference>
<dbReference type="AlphaFoldDB" id="A0A1Y6K2U6"/>
<dbReference type="GO" id="GO:0016787">
    <property type="term" value="F:hydrolase activity"/>
    <property type="evidence" value="ECO:0007669"/>
    <property type="project" value="InterPro"/>
</dbReference>
<dbReference type="SUPFAM" id="SSF51556">
    <property type="entry name" value="Metallo-dependent hydrolases"/>
    <property type="match status" value="1"/>
</dbReference>
<dbReference type="Gene3D" id="3.20.20.140">
    <property type="entry name" value="Metal-dependent hydrolases"/>
    <property type="match status" value="1"/>
</dbReference>
<dbReference type="OrthoDB" id="9777673at2"/>
<gene>
    <name evidence="3" type="ORF">CFX1CAM_0122</name>
</gene>
<protein>
    <recommendedName>
        <fullName evidence="2">Amidohydrolase-related domain-containing protein</fullName>
    </recommendedName>
</protein>
<dbReference type="PANTHER" id="PTHR21240:SF28">
    <property type="entry name" value="ISO-OROTATE DECARBOXYLASE (EUROFUNG)"/>
    <property type="match status" value="1"/>
</dbReference>
<feature type="domain" description="Amidohydrolase-related" evidence="2">
    <location>
        <begin position="20"/>
        <end position="240"/>
    </location>
</feature>
<evidence type="ECO:0000313" key="4">
    <source>
        <dbReference type="Proteomes" id="UP000195514"/>
    </source>
</evidence>
<dbReference type="GO" id="GO:0019748">
    <property type="term" value="P:secondary metabolic process"/>
    <property type="evidence" value="ECO:0007669"/>
    <property type="project" value="TreeGrafter"/>
</dbReference>
<dbReference type="RefSeq" id="WP_087861144.1">
    <property type="nucleotide sequence ID" value="NZ_LT859958.1"/>
</dbReference>
<name>A0A1Y6K2U6_9CHLR</name>
<dbReference type="Pfam" id="PF04909">
    <property type="entry name" value="Amidohydro_2"/>
    <property type="match status" value="1"/>
</dbReference>
<dbReference type="GO" id="GO:0016831">
    <property type="term" value="F:carboxy-lyase activity"/>
    <property type="evidence" value="ECO:0007669"/>
    <property type="project" value="InterPro"/>
</dbReference>
<organism evidence="3 4">
    <name type="scientific">Candidatus Brevifilum fermentans</name>
    <dbReference type="NCBI Taxonomy" id="1986204"/>
    <lineage>
        <taxon>Bacteria</taxon>
        <taxon>Bacillati</taxon>
        <taxon>Chloroflexota</taxon>
        <taxon>Anaerolineae</taxon>
        <taxon>Anaerolineales</taxon>
        <taxon>Anaerolineaceae</taxon>
        <taxon>Candidatus Brevifilum</taxon>
    </lineage>
</organism>
<keyword evidence="1" id="KW-0456">Lyase</keyword>
<reference evidence="4" key="1">
    <citation type="submission" date="2017-05" db="EMBL/GenBank/DDBJ databases">
        <authorList>
            <person name="Kirkegaard R."/>
            <person name="Mcilroy J S."/>
        </authorList>
    </citation>
    <scope>NUCLEOTIDE SEQUENCE [LARGE SCALE GENOMIC DNA]</scope>
</reference>
<evidence type="ECO:0000313" key="3">
    <source>
        <dbReference type="EMBL" id="SMX53188.1"/>
    </source>
</evidence>